<organism evidence="3 4">
    <name type="scientific">Leucosporidium creatinivorum</name>
    <dbReference type="NCBI Taxonomy" id="106004"/>
    <lineage>
        <taxon>Eukaryota</taxon>
        <taxon>Fungi</taxon>
        <taxon>Dikarya</taxon>
        <taxon>Basidiomycota</taxon>
        <taxon>Pucciniomycotina</taxon>
        <taxon>Microbotryomycetes</taxon>
        <taxon>Leucosporidiales</taxon>
        <taxon>Leucosporidium</taxon>
    </lineage>
</organism>
<dbReference type="AlphaFoldDB" id="A0A1Y2DU03"/>
<accession>A0A1Y2DU03</accession>
<evidence type="ECO:0000256" key="1">
    <source>
        <dbReference type="SAM" id="MobiDB-lite"/>
    </source>
</evidence>
<dbReference type="Proteomes" id="UP000193467">
    <property type="component" value="Unassembled WGS sequence"/>
</dbReference>
<evidence type="ECO:0000313" key="4">
    <source>
        <dbReference type="Proteomes" id="UP000193467"/>
    </source>
</evidence>
<dbReference type="EMBL" id="MCGR01000070">
    <property type="protein sequence ID" value="ORY62727.1"/>
    <property type="molecule type" value="Genomic_DNA"/>
</dbReference>
<dbReference type="Pfam" id="PF03407">
    <property type="entry name" value="Nucleotid_trans"/>
    <property type="match status" value="1"/>
</dbReference>
<sequence>MANPNPQPHKPLRHFRDGSLPNFFPPPNAYHQGNDQPPLRRVPLHPTRLTLLLPPSLSHPTHRQSSHLWLTTATNTSVRISTPHLVAFVEGLNAKYEIGHKHDESENSARRKLVVLCLDEGCLNYCREKTEWYCFGGFEKEGGEGSDEERGERVKIKATVEALESGRRVFLVDPDVYFKEDPVPYLGALQHYDMQIPDSWHSGRLNAGFAFLQPTQNIISLWRRLLIISLLPPKERRLWSTTNLLLDPFGQARDHRNPHSKAHSKQFSEEDDAVASGYGQTEFESTWAGGLM</sequence>
<dbReference type="OrthoDB" id="2524294at2759"/>
<keyword evidence="4" id="KW-1185">Reference proteome</keyword>
<evidence type="ECO:0000259" key="2">
    <source>
        <dbReference type="Pfam" id="PF03407"/>
    </source>
</evidence>
<feature type="region of interest" description="Disordered" evidence="1">
    <location>
        <begin position="250"/>
        <end position="278"/>
    </location>
</feature>
<name>A0A1Y2DU03_9BASI</name>
<feature type="domain" description="Nucleotide-diphospho-sugar transferase" evidence="2">
    <location>
        <begin position="111"/>
        <end position="225"/>
    </location>
</feature>
<protein>
    <recommendedName>
        <fullName evidence="2">Nucleotide-diphospho-sugar transferase domain-containing protein</fullName>
    </recommendedName>
</protein>
<dbReference type="InParanoid" id="A0A1Y2DU03"/>
<proteinExistence type="predicted"/>
<reference evidence="3 4" key="1">
    <citation type="submission" date="2016-07" db="EMBL/GenBank/DDBJ databases">
        <title>Pervasive Adenine N6-methylation of Active Genes in Fungi.</title>
        <authorList>
            <consortium name="DOE Joint Genome Institute"/>
            <person name="Mondo S.J."/>
            <person name="Dannebaum R.O."/>
            <person name="Kuo R.C."/>
            <person name="Labutti K."/>
            <person name="Haridas S."/>
            <person name="Kuo A."/>
            <person name="Salamov A."/>
            <person name="Ahrendt S.R."/>
            <person name="Lipzen A."/>
            <person name="Sullivan W."/>
            <person name="Andreopoulos W.B."/>
            <person name="Clum A."/>
            <person name="Lindquist E."/>
            <person name="Daum C."/>
            <person name="Ramamoorthy G.K."/>
            <person name="Gryganskyi A."/>
            <person name="Culley D."/>
            <person name="Magnuson J.K."/>
            <person name="James T.Y."/>
            <person name="O'Malley M.A."/>
            <person name="Stajich J.E."/>
            <person name="Spatafora J.W."/>
            <person name="Visel A."/>
            <person name="Grigoriev I.V."/>
        </authorList>
    </citation>
    <scope>NUCLEOTIDE SEQUENCE [LARGE SCALE GENOMIC DNA]</scope>
    <source>
        <strain evidence="3 4">62-1032</strain>
    </source>
</reference>
<comment type="caution">
    <text evidence="3">The sequence shown here is derived from an EMBL/GenBank/DDBJ whole genome shotgun (WGS) entry which is preliminary data.</text>
</comment>
<dbReference type="InterPro" id="IPR005069">
    <property type="entry name" value="Nucl-diP-sugar_transferase"/>
</dbReference>
<gene>
    <name evidence="3" type="ORF">BCR35DRAFT_194981</name>
</gene>
<evidence type="ECO:0000313" key="3">
    <source>
        <dbReference type="EMBL" id="ORY62727.1"/>
    </source>
</evidence>
<feature type="region of interest" description="Disordered" evidence="1">
    <location>
        <begin position="1"/>
        <end position="42"/>
    </location>
</feature>